<dbReference type="Proteomes" id="UP000276133">
    <property type="component" value="Unassembled WGS sequence"/>
</dbReference>
<name>A0A3M7SSC6_BRAPC</name>
<gene>
    <name evidence="1" type="ORF">BpHYR1_016958</name>
</gene>
<accession>A0A3M7SSC6</accession>
<keyword evidence="2" id="KW-1185">Reference proteome</keyword>
<protein>
    <submittedName>
        <fullName evidence="1">Uncharacterized protein</fullName>
    </submittedName>
</protein>
<sequence>MTCILLEDAIQTFSMSGELSWFQFVRFNSSYISLIFKRIFKKNKKDKIQKTLDQPHKNPDYPNQTIVRSNCSFFISVLNLNKSFGPNSRIKNAF</sequence>
<comment type="caution">
    <text evidence="1">The sequence shown here is derived from an EMBL/GenBank/DDBJ whole genome shotgun (WGS) entry which is preliminary data.</text>
</comment>
<proteinExistence type="predicted"/>
<organism evidence="1 2">
    <name type="scientific">Brachionus plicatilis</name>
    <name type="common">Marine rotifer</name>
    <name type="synonym">Brachionus muelleri</name>
    <dbReference type="NCBI Taxonomy" id="10195"/>
    <lineage>
        <taxon>Eukaryota</taxon>
        <taxon>Metazoa</taxon>
        <taxon>Spiralia</taxon>
        <taxon>Gnathifera</taxon>
        <taxon>Rotifera</taxon>
        <taxon>Eurotatoria</taxon>
        <taxon>Monogononta</taxon>
        <taxon>Pseudotrocha</taxon>
        <taxon>Ploima</taxon>
        <taxon>Brachionidae</taxon>
        <taxon>Brachionus</taxon>
    </lineage>
</organism>
<evidence type="ECO:0000313" key="2">
    <source>
        <dbReference type="Proteomes" id="UP000276133"/>
    </source>
</evidence>
<reference evidence="1 2" key="1">
    <citation type="journal article" date="2018" name="Sci. Rep.">
        <title>Genomic signatures of local adaptation to the degree of environmental predictability in rotifers.</title>
        <authorList>
            <person name="Franch-Gras L."/>
            <person name="Hahn C."/>
            <person name="Garcia-Roger E.M."/>
            <person name="Carmona M.J."/>
            <person name="Serra M."/>
            <person name="Gomez A."/>
        </authorList>
    </citation>
    <scope>NUCLEOTIDE SEQUENCE [LARGE SCALE GENOMIC DNA]</scope>
    <source>
        <strain evidence="1">HYR1</strain>
    </source>
</reference>
<dbReference type="EMBL" id="REGN01000860">
    <property type="protein sequence ID" value="RNA38540.1"/>
    <property type="molecule type" value="Genomic_DNA"/>
</dbReference>
<dbReference type="AlphaFoldDB" id="A0A3M7SSC6"/>
<evidence type="ECO:0000313" key="1">
    <source>
        <dbReference type="EMBL" id="RNA38540.1"/>
    </source>
</evidence>